<evidence type="ECO:0000259" key="9">
    <source>
        <dbReference type="PROSITE" id="PS51330"/>
    </source>
</evidence>
<dbReference type="GO" id="GO:0004146">
    <property type="term" value="F:dihydrofolate reductase activity"/>
    <property type="evidence" value="ECO:0007669"/>
    <property type="project" value="UniProtKB-EC"/>
</dbReference>
<dbReference type="RefSeq" id="WP_056941373.1">
    <property type="nucleotide sequence ID" value="NZ_AZGI01000002.1"/>
</dbReference>
<evidence type="ECO:0000256" key="7">
    <source>
        <dbReference type="PIRNR" id="PIRNR000194"/>
    </source>
</evidence>
<feature type="domain" description="DHFR" evidence="9">
    <location>
        <begin position="1"/>
        <end position="166"/>
    </location>
</feature>
<dbReference type="EMBL" id="AZGI01000002">
    <property type="protein sequence ID" value="KRM41201.1"/>
    <property type="molecule type" value="Genomic_DNA"/>
</dbReference>
<dbReference type="InterPro" id="IPR001796">
    <property type="entry name" value="DHFR_dom"/>
</dbReference>
<dbReference type="AlphaFoldDB" id="A0A0R1YG13"/>
<name>A0A0R1YG13_9LACO</name>
<keyword evidence="4 7" id="KW-0554">One-carbon metabolism</keyword>
<dbReference type="GO" id="GO:0046655">
    <property type="term" value="P:folic acid metabolic process"/>
    <property type="evidence" value="ECO:0007669"/>
    <property type="project" value="TreeGrafter"/>
</dbReference>
<dbReference type="PRINTS" id="PR00070">
    <property type="entry name" value="DHFR"/>
</dbReference>
<keyword evidence="5 7" id="KW-0521">NADP</keyword>
<evidence type="ECO:0000256" key="1">
    <source>
        <dbReference type="ARBA" id="ARBA00004903"/>
    </source>
</evidence>
<dbReference type="GO" id="GO:0050661">
    <property type="term" value="F:NADP binding"/>
    <property type="evidence" value="ECO:0007669"/>
    <property type="project" value="InterPro"/>
</dbReference>
<dbReference type="SUPFAM" id="SSF53597">
    <property type="entry name" value="Dihydrofolate reductase-like"/>
    <property type="match status" value="1"/>
</dbReference>
<evidence type="ECO:0000256" key="5">
    <source>
        <dbReference type="ARBA" id="ARBA00022857"/>
    </source>
</evidence>
<sequence length="171" mass="20270">MIKFVWAEDANHGIGYQGHLPWHMPADMKHFKDETIGHPILMGRKTFDSFPHLLPKRKHLVLTRDKKLAEKYQDNDQVEIFSSIEIMNDYLKEHQDEEISAIGGVSIFKALLDKVDQLEKTEINHEFEVDTYMPEIDYAQFELRKKEAHEPDEKNKYSYTFLTYVKKNNKK</sequence>
<dbReference type="CDD" id="cd00209">
    <property type="entry name" value="DHFR"/>
    <property type="match status" value="1"/>
</dbReference>
<dbReference type="Gene3D" id="3.40.430.10">
    <property type="entry name" value="Dihydrofolate Reductase, subunit A"/>
    <property type="match status" value="1"/>
</dbReference>
<protein>
    <recommendedName>
        <fullName evidence="3 7">Dihydrofolate reductase</fullName>
        <ecNumber evidence="3 7">1.5.1.3</ecNumber>
    </recommendedName>
</protein>
<evidence type="ECO:0000256" key="3">
    <source>
        <dbReference type="ARBA" id="ARBA00012856"/>
    </source>
</evidence>
<dbReference type="PANTHER" id="PTHR48069:SF3">
    <property type="entry name" value="DIHYDROFOLATE REDUCTASE"/>
    <property type="match status" value="1"/>
</dbReference>
<evidence type="ECO:0000313" key="10">
    <source>
        <dbReference type="EMBL" id="KRM41201.1"/>
    </source>
</evidence>
<dbReference type="STRING" id="1423754.FC39_GL001212"/>
<dbReference type="PANTHER" id="PTHR48069">
    <property type="entry name" value="DIHYDROFOLATE REDUCTASE"/>
    <property type="match status" value="1"/>
</dbReference>
<dbReference type="EC" id="1.5.1.3" evidence="3 7"/>
<gene>
    <name evidence="10" type="ORF">FC39_GL001212</name>
</gene>
<dbReference type="GO" id="GO:0046452">
    <property type="term" value="P:dihydrofolate metabolic process"/>
    <property type="evidence" value="ECO:0007669"/>
    <property type="project" value="TreeGrafter"/>
</dbReference>
<dbReference type="GO" id="GO:0046654">
    <property type="term" value="P:tetrahydrofolate biosynthetic process"/>
    <property type="evidence" value="ECO:0007669"/>
    <property type="project" value="UniProtKB-UniPathway"/>
</dbReference>
<comment type="similarity">
    <text evidence="2 7 8">Belongs to the dihydrofolate reductase family.</text>
</comment>
<dbReference type="InterPro" id="IPR017925">
    <property type="entry name" value="DHFR_CS"/>
</dbReference>
<dbReference type="GO" id="GO:0006730">
    <property type="term" value="P:one-carbon metabolic process"/>
    <property type="evidence" value="ECO:0007669"/>
    <property type="project" value="UniProtKB-KW"/>
</dbReference>
<comment type="function">
    <text evidence="7">Key enzyme in folate metabolism. Catalyzes an essential reaction for de novo glycine and purine synthesis, and for DNA precursor synthesis.</text>
</comment>
<proteinExistence type="inferred from homology"/>
<dbReference type="PATRIC" id="fig|1423754.3.peg.1248"/>
<comment type="pathway">
    <text evidence="1 7">Cofactor biosynthesis; tetrahydrofolate biosynthesis; 5,6,7,8-tetrahydrofolate from 7,8-dihydrofolate: step 1/1.</text>
</comment>
<dbReference type="Pfam" id="PF00186">
    <property type="entry name" value="DHFR_1"/>
    <property type="match status" value="1"/>
</dbReference>
<dbReference type="InterPro" id="IPR012259">
    <property type="entry name" value="DHFR"/>
</dbReference>
<reference evidence="10 11" key="1">
    <citation type="journal article" date="2015" name="Genome Announc.">
        <title>Expanding the biotechnology potential of lactobacilli through comparative genomics of 213 strains and associated genera.</title>
        <authorList>
            <person name="Sun Z."/>
            <person name="Harris H.M."/>
            <person name="McCann A."/>
            <person name="Guo C."/>
            <person name="Argimon S."/>
            <person name="Zhang W."/>
            <person name="Yang X."/>
            <person name="Jeffery I.B."/>
            <person name="Cooney J.C."/>
            <person name="Kagawa T.F."/>
            <person name="Liu W."/>
            <person name="Song Y."/>
            <person name="Salvetti E."/>
            <person name="Wrobel A."/>
            <person name="Rasinkangas P."/>
            <person name="Parkhill J."/>
            <person name="Rea M.C."/>
            <person name="O'Sullivan O."/>
            <person name="Ritari J."/>
            <person name="Douillard F.P."/>
            <person name="Paul Ross R."/>
            <person name="Yang R."/>
            <person name="Briner A.E."/>
            <person name="Felis G.E."/>
            <person name="de Vos W.M."/>
            <person name="Barrangou R."/>
            <person name="Klaenhammer T.R."/>
            <person name="Caufield P.W."/>
            <person name="Cui Y."/>
            <person name="Zhang H."/>
            <person name="O'Toole P.W."/>
        </authorList>
    </citation>
    <scope>NUCLEOTIDE SEQUENCE [LARGE SCALE GENOMIC DNA]</scope>
    <source>
        <strain evidence="10 11">DSM 5661</strain>
    </source>
</reference>
<dbReference type="PIRSF" id="PIRSF000194">
    <property type="entry name" value="DHFR"/>
    <property type="match status" value="1"/>
</dbReference>
<keyword evidence="6 7" id="KW-0560">Oxidoreductase</keyword>
<evidence type="ECO:0000256" key="2">
    <source>
        <dbReference type="ARBA" id="ARBA00009539"/>
    </source>
</evidence>
<dbReference type="PROSITE" id="PS51330">
    <property type="entry name" value="DHFR_2"/>
    <property type="match status" value="1"/>
</dbReference>
<evidence type="ECO:0000256" key="8">
    <source>
        <dbReference type="RuleBase" id="RU004474"/>
    </source>
</evidence>
<organism evidence="10 11">
    <name type="scientific">Lactobacillus hamsteri DSM 5661 = JCM 6256</name>
    <dbReference type="NCBI Taxonomy" id="1423754"/>
    <lineage>
        <taxon>Bacteria</taxon>
        <taxon>Bacillati</taxon>
        <taxon>Bacillota</taxon>
        <taxon>Bacilli</taxon>
        <taxon>Lactobacillales</taxon>
        <taxon>Lactobacillaceae</taxon>
        <taxon>Lactobacillus</taxon>
    </lineage>
</organism>
<comment type="catalytic activity">
    <reaction evidence="7">
        <text>(6S)-5,6,7,8-tetrahydrofolate + NADP(+) = 7,8-dihydrofolate + NADPH + H(+)</text>
        <dbReference type="Rhea" id="RHEA:15009"/>
        <dbReference type="ChEBI" id="CHEBI:15378"/>
        <dbReference type="ChEBI" id="CHEBI:57451"/>
        <dbReference type="ChEBI" id="CHEBI:57453"/>
        <dbReference type="ChEBI" id="CHEBI:57783"/>
        <dbReference type="ChEBI" id="CHEBI:58349"/>
        <dbReference type="EC" id="1.5.1.3"/>
    </reaction>
</comment>
<dbReference type="UniPathway" id="UPA00077">
    <property type="reaction ID" value="UER00158"/>
</dbReference>
<dbReference type="eggNOG" id="COG0262">
    <property type="taxonomic scope" value="Bacteria"/>
</dbReference>
<dbReference type="PROSITE" id="PS00075">
    <property type="entry name" value="DHFR_1"/>
    <property type="match status" value="1"/>
</dbReference>
<accession>A0A0R1YG13</accession>
<dbReference type="GO" id="GO:0005829">
    <property type="term" value="C:cytosol"/>
    <property type="evidence" value="ECO:0007669"/>
    <property type="project" value="TreeGrafter"/>
</dbReference>
<dbReference type="Proteomes" id="UP000051223">
    <property type="component" value="Unassembled WGS sequence"/>
</dbReference>
<dbReference type="InterPro" id="IPR024072">
    <property type="entry name" value="DHFR-like_dom_sf"/>
</dbReference>
<evidence type="ECO:0000256" key="4">
    <source>
        <dbReference type="ARBA" id="ARBA00022563"/>
    </source>
</evidence>
<evidence type="ECO:0000313" key="11">
    <source>
        <dbReference type="Proteomes" id="UP000051223"/>
    </source>
</evidence>
<evidence type="ECO:0000256" key="6">
    <source>
        <dbReference type="ARBA" id="ARBA00023002"/>
    </source>
</evidence>
<comment type="caution">
    <text evidence="10">The sequence shown here is derived from an EMBL/GenBank/DDBJ whole genome shotgun (WGS) entry which is preliminary data.</text>
</comment>
<keyword evidence="11" id="KW-1185">Reference proteome</keyword>